<dbReference type="EMBL" id="CP026106">
    <property type="protein sequence ID" value="AUT70826.1"/>
    <property type="molecule type" value="Genomic_DNA"/>
</dbReference>
<dbReference type="AlphaFoldDB" id="A0AAN1MKV0"/>
<dbReference type="Proteomes" id="UP000236649">
    <property type="component" value="Chromosome 2"/>
</dbReference>
<dbReference type="KEGG" id="phs:C2L64_20955"/>
<sequence>MHPHFKQVSQDSAMHDAAIDMRITSNDGRHDARRERGYPVRVSQRGTRYMLRQQHIVEALPPLDRAEP</sequence>
<reference evidence="1 2" key="1">
    <citation type="submission" date="2018-01" db="EMBL/GenBank/DDBJ databases">
        <title>Species boundaries and ecological features among Paraburkholderia terrae DSMZ17804T, P. hospita DSMZ17164T and P. caribensis DSMZ13236T.</title>
        <authorList>
            <person name="Pratama A.A."/>
        </authorList>
    </citation>
    <scope>NUCLEOTIDE SEQUENCE [LARGE SCALE GENOMIC DNA]</scope>
    <source>
        <strain evidence="1 2">DSM 17164</strain>
    </source>
</reference>
<proteinExistence type="predicted"/>
<evidence type="ECO:0000313" key="2">
    <source>
        <dbReference type="Proteomes" id="UP000236649"/>
    </source>
</evidence>
<evidence type="ECO:0000313" key="1">
    <source>
        <dbReference type="EMBL" id="AUT70826.1"/>
    </source>
</evidence>
<accession>A0AAN1MKV0</accession>
<name>A0AAN1MKV0_9BURK</name>
<protein>
    <submittedName>
        <fullName evidence="1">Uncharacterized protein</fullName>
    </submittedName>
</protein>
<organism evidence="1 2">
    <name type="scientific">Paraburkholderia hospita</name>
    <dbReference type="NCBI Taxonomy" id="169430"/>
    <lineage>
        <taxon>Bacteria</taxon>
        <taxon>Pseudomonadati</taxon>
        <taxon>Pseudomonadota</taxon>
        <taxon>Betaproteobacteria</taxon>
        <taxon>Burkholderiales</taxon>
        <taxon>Burkholderiaceae</taxon>
        <taxon>Paraburkholderia</taxon>
    </lineage>
</organism>
<gene>
    <name evidence="1" type="ORF">C2L64_20955</name>
</gene>